<keyword evidence="3" id="KW-1185">Reference proteome</keyword>
<dbReference type="Proteomes" id="UP001152300">
    <property type="component" value="Unassembled WGS sequence"/>
</dbReference>
<dbReference type="PANTHER" id="PTHR47784:SF5">
    <property type="entry name" value="STEROL UPTAKE CONTROL PROTEIN 2"/>
    <property type="match status" value="1"/>
</dbReference>
<dbReference type="OrthoDB" id="5386330at2759"/>
<proteinExistence type="predicted"/>
<dbReference type="InterPro" id="IPR053157">
    <property type="entry name" value="Sterol_Uptake_Regulator"/>
</dbReference>
<evidence type="ECO:0000256" key="1">
    <source>
        <dbReference type="SAM" id="SignalP"/>
    </source>
</evidence>
<reference evidence="2" key="1">
    <citation type="submission" date="2022-11" db="EMBL/GenBank/DDBJ databases">
        <title>Genome Resource of Sclerotinia nivalis Strain SnTB1, a Plant Pathogen Isolated from American Ginseng.</title>
        <authorList>
            <person name="Fan S."/>
        </authorList>
    </citation>
    <scope>NUCLEOTIDE SEQUENCE</scope>
    <source>
        <strain evidence="2">SnTB1</strain>
    </source>
</reference>
<dbReference type="GO" id="GO:0001228">
    <property type="term" value="F:DNA-binding transcription activator activity, RNA polymerase II-specific"/>
    <property type="evidence" value="ECO:0007669"/>
    <property type="project" value="TreeGrafter"/>
</dbReference>
<sequence>MRDFELLLHFNILTALTISSRDPANNAIWTTSVPQIALGHPFLMHGILGLSALHLPRLNPDKHQEYAILAAKQENTAFPPVPRRSGQSH</sequence>
<accession>A0A9X0DDG0</accession>
<dbReference type="AlphaFoldDB" id="A0A9X0DDG0"/>
<feature type="chain" id="PRO_5040978501" evidence="1">
    <location>
        <begin position="20"/>
        <end position="89"/>
    </location>
</feature>
<dbReference type="EMBL" id="JAPEIS010000016">
    <property type="protein sequence ID" value="KAJ8058440.1"/>
    <property type="molecule type" value="Genomic_DNA"/>
</dbReference>
<feature type="signal peptide" evidence="1">
    <location>
        <begin position="1"/>
        <end position="19"/>
    </location>
</feature>
<organism evidence="2 3">
    <name type="scientific">Sclerotinia nivalis</name>
    <dbReference type="NCBI Taxonomy" id="352851"/>
    <lineage>
        <taxon>Eukaryota</taxon>
        <taxon>Fungi</taxon>
        <taxon>Dikarya</taxon>
        <taxon>Ascomycota</taxon>
        <taxon>Pezizomycotina</taxon>
        <taxon>Leotiomycetes</taxon>
        <taxon>Helotiales</taxon>
        <taxon>Sclerotiniaceae</taxon>
        <taxon>Sclerotinia</taxon>
    </lineage>
</organism>
<keyword evidence="1" id="KW-0732">Signal</keyword>
<evidence type="ECO:0000313" key="3">
    <source>
        <dbReference type="Proteomes" id="UP001152300"/>
    </source>
</evidence>
<protein>
    <submittedName>
        <fullName evidence="2">Uncharacterized protein</fullName>
    </submittedName>
</protein>
<evidence type="ECO:0000313" key="2">
    <source>
        <dbReference type="EMBL" id="KAJ8058440.1"/>
    </source>
</evidence>
<dbReference type="PANTHER" id="PTHR47784">
    <property type="entry name" value="STEROL UPTAKE CONTROL PROTEIN 2"/>
    <property type="match status" value="1"/>
</dbReference>
<name>A0A9X0DDG0_9HELO</name>
<gene>
    <name evidence="2" type="ORF">OCU04_012629</name>
</gene>
<comment type="caution">
    <text evidence="2">The sequence shown here is derived from an EMBL/GenBank/DDBJ whole genome shotgun (WGS) entry which is preliminary data.</text>
</comment>